<feature type="transmembrane region" description="Helical" evidence="1">
    <location>
        <begin position="42"/>
        <end position="58"/>
    </location>
</feature>
<keyword evidence="3" id="KW-1185">Reference proteome</keyword>
<organism evidence="2 3">
    <name type="scientific">Clostridium tepidum</name>
    <dbReference type="NCBI Taxonomy" id="1962263"/>
    <lineage>
        <taxon>Bacteria</taxon>
        <taxon>Bacillati</taxon>
        <taxon>Bacillota</taxon>
        <taxon>Clostridia</taxon>
        <taxon>Eubacteriales</taxon>
        <taxon>Clostridiaceae</taxon>
        <taxon>Clostridium</taxon>
    </lineage>
</organism>
<dbReference type="EMBL" id="MRAD01000012">
    <property type="protein sequence ID" value="OOO61571.1"/>
    <property type="molecule type" value="Genomic_DNA"/>
</dbReference>
<keyword evidence="1" id="KW-0472">Membrane</keyword>
<proteinExistence type="predicted"/>
<comment type="caution">
    <text evidence="2">The sequence shown here is derived from an EMBL/GenBank/DDBJ whole genome shotgun (WGS) entry which is preliminary data.</text>
</comment>
<evidence type="ECO:0000313" key="2">
    <source>
        <dbReference type="EMBL" id="OOO61571.1"/>
    </source>
</evidence>
<sequence length="86" mass="9938">MLLFIINRIYPAIVTIILYFIATKNKRFIKDLSNKSMKKLGVILCGVGLLIDFASTLFENNIKAFIHRTAYNIFFGFLFIYLCVAH</sequence>
<keyword evidence="1" id="KW-0812">Transmembrane</keyword>
<name>A0ABX3L1M1_9CLOT</name>
<feature type="transmembrane region" description="Helical" evidence="1">
    <location>
        <begin position="6"/>
        <end position="22"/>
    </location>
</feature>
<evidence type="ECO:0000313" key="3">
    <source>
        <dbReference type="Proteomes" id="UP000190206"/>
    </source>
</evidence>
<dbReference type="Proteomes" id="UP000190206">
    <property type="component" value="Unassembled WGS sequence"/>
</dbReference>
<gene>
    <name evidence="2" type="ORF">BS637_11640</name>
</gene>
<protein>
    <submittedName>
        <fullName evidence="2">Uncharacterized protein</fullName>
    </submittedName>
</protein>
<feature type="transmembrane region" description="Helical" evidence="1">
    <location>
        <begin position="64"/>
        <end position="84"/>
    </location>
</feature>
<keyword evidence="1" id="KW-1133">Transmembrane helix</keyword>
<evidence type="ECO:0000256" key="1">
    <source>
        <dbReference type="SAM" id="Phobius"/>
    </source>
</evidence>
<reference evidence="2 3" key="1">
    <citation type="submission" date="2016-12" db="EMBL/GenBank/DDBJ databases">
        <title>Clostridium tepidum sp. nov., a close relative of Clostridium sporogenes and Clostridium botulinum Group I.</title>
        <authorList>
            <person name="Dobritsa A.P."/>
            <person name="Kutumbaka K."/>
            <person name="Werner K."/>
            <person name="Samadpour M."/>
        </authorList>
    </citation>
    <scope>NUCLEOTIDE SEQUENCE [LARGE SCALE GENOMIC DNA]</scope>
    <source>
        <strain evidence="2 3">PE</strain>
    </source>
</reference>
<accession>A0ABX3L1M1</accession>